<dbReference type="Proteomes" id="UP000008810">
    <property type="component" value="Chromosome 3"/>
</dbReference>
<feature type="signal peptide" evidence="1">
    <location>
        <begin position="1"/>
        <end position="31"/>
    </location>
</feature>
<dbReference type="Gramene" id="KQJ92836">
    <property type="protein sequence ID" value="KQJ92836"/>
    <property type="gene ID" value="BRADI_3g01010v3"/>
</dbReference>
<accession>I1HW73</accession>
<evidence type="ECO:0000313" key="4">
    <source>
        <dbReference type="Proteomes" id="UP000008810"/>
    </source>
</evidence>
<dbReference type="AlphaFoldDB" id="I1HW73"/>
<reference evidence="2" key="2">
    <citation type="submission" date="2017-06" db="EMBL/GenBank/DDBJ databases">
        <title>WGS assembly of Brachypodium distachyon.</title>
        <authorList>
            <consortium name="The International Brachypodium Initiative"/>
            <person name="Lucas S."/>
            <person name="Harmon-Smith M."/>
            <person name="Lail K."/>
            <person name="Tice H."/>
            <person name="Grimwood J."/>
            <person name="Bruce D."/>
            <person name="Barry K."/>
            <person name="Shu S."/>
            <person name="Lindquist E."/>
            <person name="Wang M."/>
            <person name="Pitluck S."/>
            <person name="Vogel J.P."/>
            <person name="Garvin D.F."/>
            <person name="Mockler T.C."/>
            <person name="Schmutz J."/>
            <person name="Rokhsar D."/>
            <person name="Bevan M.W."/>
        </authorList>
    </citation>
    <scope>NUCLEOTIDE SEQUENCE</scope>
    <source>
        <strain evidence="2">Bd21</strain>
    </source>
</reference>
<dbReference type="GO" id="GO:0006952">
    <property type="term" value="P:defense response"/>
    <property type="evidence" value="ECO:0000318"/>
    <property type="project" value="GO_Central"/>
</dbReference>
<dbReference type="RefSeq" id="XP_003571645.1">
    <property type="nucleotide sequence ID" value="XM_003571597.3"/>
</dbReference>
<gene>
    <name evidence="3" type="primary">LOC100831744</name>
    <name evidence="2" type="ORF">BRADI_3g01010v3</name>
</gene>
<keyword evidence="4" id="KW-1185">Reference proteome</keyword>
<reference evidence="2 3" key="1">
    <citation type="journal article" date="2010" name="Nature">
        <title>Genome sequencing and analysis of the model grass Brachypodium distachyon.</title>
        <authorList>
            <consortium name="International Brachypodium Initiative"/>
        </authorList>
    </citation>
    <scope>NUCLEOTIDE SEQUENCE [LARGE SCALE GENOMIC DNA]</scope>
    <source>
        <strain evidence="2 3">Bd21</strain>
    </source>
</reference>
<evidence type="ECO:0008006" key="5">
    <source>
        <dbReference type="Google" id="ProtNLM"/>
    </source>
</evidence>
<name>I1HW73_BRADI</name>
<dbReference type="GeneID" id="100831744"/>
<dbReference type="EMBL" id="CM000882">
    <property type="protein sequence ID" value="KQJ92836.1"/>
    <property type="molecule type" value="Genomic_DNA"/>
</dbReference>
<reference evidence="3" key="3">
    <citation type="submission" date="2018-08" db="UniProtKB">
        <authorList>
            <consortium name="EnsemblPlants"/>
        </authorList>
    </citation>
    <scope>IDENTIFICATION</scope>
    <source>
        <strain evidence="3">cv. Bd21</strain>
    </source>
</reference>
<evidence type="ECO:0000256" key="1">
    <source>
        <dbReference type="SAM" id="SignalP"/>
    </source>
</evidence>
<evidence type="ECO:0000313" key="3">
    <source>
        <dbReference type="EnsemblPlants" id="KQJ92836"/>
    </source>
</evidence>
<dbReference type="eggNOG" id="ENOG502R3WQ">
    <property type="taxonomic scope" value="Eukaryota"/>
</dbReference>
<keyword evidence="1" id="KW-0732">Signal</keyword>
<feature type="chain" id="PRO_5014094829" description="Knottin scorpion toxin-like domain-containing protein" evidence="1">
    <location>
        <begin position="32"/>
        <end position="108"/>
    </location>
</feature>
<sequence length="108" mass="11608">MTGKKKQPAPLLVLLAILLITTLEMVPEIAAAGNEKLCDVLSPRCGGMCYVSKCSSCCKNHGLSDGHCRLNHGIVCYCCRGPNSGEQQRMLKVIPASPPPPRRPLLHA</sequence>
<protein>
    <recommendedName>
        <fullName evidence="5">Knottin scorpion toxin-like domain-containing protein</fullName>
    </recommendedName>
</protein>
<dbReference type="HOGENOM" id="CLU_172795_0_0_1"/>
<dbReference type="EnsemblPlants" id="KQJ92836">
    <property type="protein sequence ID" value="KQJ92836"/>
    <property type="gene ID" value="BRADI_3g01010v3"/>
</dbReference>
<dbReference type="OrthoDB" id="691018at2759"/>
<dbReference type="KEGG" id="bdi:100831744"/>
<proteinExistence type="predicted"/>
<organism evidence="3">
    <name type="scientific">Brachypodium distachyon</name>
    <name type="common">Purple false brome</name>
    <name type="synonym">Trachynia distachya</name>
    <dbReference type="NCBI Taxonomy" id="15368"/>
    <lineage>
        <taxon>Eukaryota</taxon>
        <taxon>Viridiplantae</taxon>
        <taxon>Streptophyta</taxon>
        <taxon>Embryophyta</taxon>
        <taxon>Tracheophyta</taxon>
        <taxon>Spermatophyta</taxon>
        <taxon>Magnoliopsida</taxon>
        <taxon>Liliopsida</taxon>
        <taxon>Poales</taxon>
        <taxon>Poaceae</taxon>
        <taxon>BOP clade</taxon>
        <taxon>Pooideae</taxon>
        <taxon>Stipodae</taxon>
        <taxon>Brachypodieae</taxon>
        <taxon>Brachypodium</taxon>
    </lineage>
</organism>
<evidence type="ECO:0000313" key="2">
    <source>
        <dbReference type="EMBL" id="KQJ92836.1"/>
    </source>
</evidence>
<dbReference type="OMA" id="CSSCCKN"/>